<protein>
    <submittedName>
        <fullName evidence="3">Uncharacterized protein</fullName>
    </submittedName>
</protein>
<keyword evidence="4" id="KW-1185">Reference proteome</keyword>
<evidence type="ECO:0000256" key="1">
    <source>
        <dbReference type="SAM" id="MobiDB-lite"/>
    </source>
</evidence>
<reference evidence="3" key="1">
    <citation type="journal article" date="2023" name="Mol. Biol. Evol.">
        <title>Third-Generation Sequencing Reveals the Adaptive Role of the Epigenome in Three Deep-Sea Polychaetes.</title>
        <authorList>
            <person name="Perez M."/>
            <person name="Aroh O."/>
            <person name="Sun Y."/>
            <person name="Lan Y."/>
            <person name="Juniper S.K."/>
            <person name="Young C.R."/>
            <person name="Angers B."/>
            <person name="Qian P.Y."/>
        </authorList>
    </citation>
    <scope>NUCLEOTIDE SEQUENCE</scope>
    <source>
        <strain evidence="3">P08H-3</strain>
    </source>
</reference>
<accession>A0AAD9IUM1</accession>
<evidence type="ECO:0000256" key="2">
    <source>
        <dbReference type="SAM" id="SignalP"/>
    </source>
</evidence>
<evidence type="ECO:0000313" key="3">
    <source>
        <dbReference type="EMBL" id="KAK2140868.1"/>
    </source>
</evidence>
<organism evidence="3 4">
    <name type="scientific">Paralvinella palmiformis</name>
    <dbReference type="NCBI Taxonomy" id="53620"/>
    <lineage>
        <taxon>Eukaryota</taxon>
        <taxon>Metazoa</taxon>
        <taxon>Spiralia</taxon>
        <taxon>Lophotrochozoa</taxon>
        <taxon>Annelida</taxon>
        <taxon>Polychaeta</taxon>
        <taxon>Sedentaria</taxon>
        <taxon>Canalipalpata</taxon>
        <taxon>Terebellida</taxon>
        <taxon>Terebelliformia</taxon>
        <taxon>Alvinellidae</taxon>
        <taxon>Paralvinella</taxon>
    </lineage>
</organism>
<dbReference type="AlphaFoldDB" id="A0AAD9IUM1"/>
<sequence length="291" mass="31919">MRAAVLLSVVTLTVTLSSGVQAFPTLTTIDKESLISMLLEAPPVAEAACYMKEFTSVDLIINKTCDCDGSTVSCDVGPLNVGDIEVKFCNKTPSQPLENLLVMKFACDFSDPTCGEGLLPPSDGVGICHPEMTSNKSYEGPDSRSSEPDSSSPDVTSATSSDAYITEEVTTSTSATSLITKRPDKRTTSPKQTITTKSVNESSTRRPSERPRTPPTRMRPSTPTSGDPCRSVPTVPSLRTTPPRQWPRRWWWWGDDPWAPLDQVFRDWWPFGGGSRLPFGLGRPPRWSSQW</sequence>
<evidence type="ECO:0000313" key="4">
    <source>
        <dbReference type="Proteomes" id="UP001208570"/>
    </source>
</evidence>
<feature type="compositionally biased region" description="Basic and acidic residues" evidence="1">
    <location>
        <begin position="203"/>
        <end position="212"/>
    </location>
</feature>
<name>A0AAD9IUM1_9ANNE</name>
<gene>
    <name evidence="3" type="ORF">LSH36_1224g00015</name>
</gene>
<dbReference type="Proteomes" id="UP001208570">
    <property type="component" value="Unassembled WGS sequence"/>
</dbReference>
<feature type="region of interest" description="Disordered" evidence="1">
    <location>
        <begin position="125"/>
        <end position="242"/>
    </location>
</feature>
<keyword evidence="2" id="KW-0732">Signal</keyword>
<comment type="caution">
    <text evidence="3">The sequence shown here is derived from an EMBL/GenBank/DDBJ whole genome shotgun (WGS) entry which is preliminary data.</text>
</comment>
<feature type="compositionally biased region" description="Low complexity" evidence="1">
    <location>
        <begin position="148"/>
        <end position="163"/>
    </location>
</feature>
<feature type="compositionally biased region" description="Low complexity" evidence="1">
    <location>
        <begin position="215"/>
        <end position="225"/>
    </location>
</feature>
<feature type="chain" id="PRO_5041897519" evidence="2">
    <location>
        <begin position="23"/>
        <end position="291"/>
    </location>
</feature>
<feature type="signal peptide" evidence="2">
    <location>
        <begin position="1"/>
        <end position="22"/>
    </location>
</feature>
<dbReference type="EMBL" id="JAODUP010001224">
    <property type="protein sequence ID" value="KAK2140868.1"/>
    <property type="molecule type" value="Genomic_DNA"/>
</dbReference>
<feature type="compositionally biased region" description="Polar residues" evidence="1">
    <location>
        <begin position="189"/>
        <end position="201"/>
    </location>
</feature>
<proteinExistence type="predicted"/>